<feature type="compositionally biased region" description="Low complexity" evidence="1">
    <location>
        <begin position="23"/>
        <end position="48"/>
    </location>
</feature>
<protein>
    <submittedName>
        <fullName evidence="2">Uncharacterized protein</fullName>
    </submittedName>
</protein>
<feature type="compositionally biased region" description="Basic and acidic residues" evidence="1">
    <location>
        <begin position="115"/>
        <end position="128"/>
    </location>
</feature>
<dbReference type="EMBL" id="ML145122">
    <property type="protein sequence ID" value="TBU58649.1"/>
    <property type="molecule type" value="Genomic_DNA"/>
</dbReference>
<evidence type="ECO:0000256" key="1">
    <source>
        <dbReference type="SAM" id="MobiDB-lite"/>
    </source>
</evidence>
<gene>
    <name evidence="2" type="ORF">BD310DRAFT_967473</name>
</gene>
<feature type="compositionally biased region" description="Pro residues" evidence="1">
    <location>
        <begin position="53"/>
        <end position="64"/>
    </location>
</feature>
<proteinExistence type="predicted"/>
<organism evidence="2 3">
    <name type="scientific">Dichomitus squalens</name>
    <dbReference type="NCBI Taxonomy" id="114155"/>
    <lineage>
        <taxon>Eukaryota</taxon>
        <taxon>Fungi</taxon>
        <taxon>Dikarya</taxon>
        <taxon>Basidiomycota</taxon>
        <taxon>Agaricomycotina</taxon>
        <taxon>Agaricomycetes</taxon>
        <taxon>Polyporales</taxon>
        <taxon>Polyporaceae</taxon>
        <taxon>Dichomitus</taxon>
    </lineage>
</organism>
<reference evidence="2 3" key="1">
    <citation type="submission" date="2019-01" db="EMBL/GenBank/DDBJ databases">
        <title>Draft genome sequences of three monokaryotic isolates of the white-rot basidiomycete fungus Dichomitus squalens.</title>
        <authorList>
            <consortium name="DOE Joint Genome Institute"/>
            <person name="Lopez S.C."/>
            <person name="Andreopoulos B."/>
            <person name="Pangilinan J."/>
            <person name="Lipzen A."/>
            <person name="Riley R."/>
            <person name="Ahrendt S."/>
            <person name="Ng V."/>
            <person name="Barry K."/>
            <person name="Daum C."/>
            <person name="Grigoriev I.V."/>
            <person name="Hilden K.S."/>
            <person name="Makela M.R."/>
            <person name="de Vries R.P."/>
        </authorList>
    </citation>
    <scope>NUCLEOTIDE SEQUENCE [LARGE SCALE GENOMIC DNA]</scope>
    <source>
        <strain evidence="2 3">CBS 464.89</strain>
    </source>
</reference>
<keyword evidence="3" id="KW-1185">Reference proteome</keyword>
<sequence length="285" mass="31490">MLFFADLTCHDSRASSTNPSRDPSSNAFSTSSSPASGATTSTARTPPAQYSTCPPPALPIPAPEAPTSAPVPQSATPERPSIRLEIPMGSPSEQPVSPLSPIVFSIPGSREVRMRREQELARRMKDSGFQEARSPTEPPDHKSGASELTSGPSRSRVCAQELSPAYTDSDDERDVVLLLEHDSDMEECPTRSASRAAMLALFSDGDDESDSGSVPKLWQVPEHEHERRNSSHLQAQVDVKVEVVTREAVARTKRRFSRKWIRERRGKRWTEDDFGEIISQLRKLR</sequence>
<dbReference type="AlphaFoldDB" id="A0A4Q9PVZ0"/>
<dbReference type="Proteomes" id="UP000292082">
    <property type="component" value="Unassembled WGS sequence"/>
</dbReference>
<feature type="region of interest" description="Disordered" evidence="1">
    <location>
        <begin position="1"/>
        <end position="103"/>
    </location>
</feature>
<accession>A0A4Q9PVZ0</accession>
<evidence type="ECO:0000313" key="2">
    <source>
        <dbReference type="EMBL" id="TBU58649.1"/>
    </source>
</evidence>
<name>A0A4Q9PVZ0_9APHY</name>
<feature type="region of interest" description="Disordered" evidence="1">
    <location>
        <begin position="115"/>
        <end position="169"/>
    </location>
</feature>
<evidence type="ECO:0000313" key="3">
    <source>
        <dbReference type="Proteomes" id="UP000292082"/>
    </source>
</evidence>